<dbReference type="CDD" id="cd06262">
    <property type="entry name" value="metallo-hydrolase-like_MBL-fold"/>
    <property type="match status" value="1"/>
</dbReference>
<feature type="region of interest" description="Disordered" evidence="1">
    <location>
        <begin position="212"/>
        <end position="234"/>
    </location>
</feature>
<dbReference type="InterPro" id="IPR051453">
    <property type="entry name" value="MBL_Glyoxalase_II"/>
</dbReference>
<proteinExistence type="predicted"/>
<dbReference type="EMBL" id="SPQC01000013">
    <property type="protein sequence ID" value="TFU22806.1"/>
    <property type="molecule type" value="Genomic_DNA"/>
</dbReference>
<evidence type="ECO:0000259" key="2">
    <source>
        <dbReference type="SMART" id="SM00849"/>
    </source>
</evidence>
<sequence>MSDLANTLIFESDALTVRSIAVSEMENNVYLLTHRASGGQVLIDAADDFPAINTFVQQAAAADSLAAYDQAGAGVRALVTTHSHWDHIRALPEAVETWDPATYCGAPDAEAIAEQESVEVEERLVGGEHLTLAGIELEVIALRGHTPGSIALALRVPDGADAGERVLLFTGDSLFPGGVGKTNSPQDFEQLFADVSERIFGRFDDNTLVLPGHGDSTTLGKERPQLPKWKERGW</sequence>
<gene>
    <name evidence="3" type="ORF">E4U03_04845</name>
</gene>
<dbReference type="RefSeq" id="WP_135012026.1">
    <property type="nucleotide sequence ID" value="NZ_JADGLK010000013.1"/>
</dbReference>
<dbReference type="STRING" id="85336.A7979_06000"/>
<name>A0A4Y9F6T8_9MICC</name>
<protein>
    <submittedName>
        <fullName evidence="3">MBL fold metallo-hydrolase</fullName>
    </submittedName>
</protein>
<accession>A0A4Y9F6T8</accession>
<dbReference type="Pfam" id="PF00753">
    <property type="entry name" value="Lactamase_B"/>
    <property type="match status" value="1"/>
</dbReference>
<keyword evidence="3" id="KW-0378">Hydrolase</keyword>
<dbReference type="OrthoDB" id="2971563at2"/>
<dbReference type="Proteomes" id="UP000297951">
    <property type="component" value="Unassembled WGS sequence"/>
</dbReference>
<reference evidence="3 4" key="1">
    <citation type="submission" date="2019-03" db="EMBL/GenBank/DDBJ databases">
        <title>Diversity of the mouse oral microbiome.</title>
        <authorList>
            <person name="Joseph S."/>
            <person name="Aduse-Opoku J."/>
            <person name="Curtis M."/>
            <person name="Wade W."/>
            <person name="Hashim A."/>
        </authorList>
    </citation>
    <scope>NUCLEOTIDE SEQUENCE [LARGE SCALE GENOMIC DNA]</scope>
    <source>
        <strain evidence="4">irhom_31</strain>
    </source>
</reference>
<evidence type="ECO:0000256" key="1">
    <source>
        <dbReference type="SAM" id="MobiDB-lite"/>
    </source>
</evidence>
<feature type="compositionally biased region" description="Basic and acidic residues" evidence="1">
    <location>
        <begin position="220"/>
        <end position="234"/>
    </location>
</feature>
<evidence type="ECO:0000313" key="4">
    <source>
        <dbReference type="Proteomes" id="UP000297951"/>
    </source>
</evidence>
<evidence type="ECO:0000313" key="3">
    <source>
        <dbReference type="EMBL" id="TFU22806.1"/>
    </source>
</evidence>
<dbReference type="PANTHER" id="PTHR46233">
    <property type="entry name" value="HYDROXYACYLGLUTATHIONE HYDROLASE GLOC"/>
    <property type="match status" value="1"/>
</dbReference>
<feature type="domain" description="Metallo-beta-lactamase" evidence="2">
    <location>
        <begin position="26"/>
        <end position="213"/>
    </location>
</feature>
<dbReference type="InterPro" id="IPR036866">
    <property type="entry name" value="RibonucZ/Hydroxyglut_hydro"/>
</dbReference>
<dbReference type="SMART" id="SM00849">
    <property type="entry name" value="Lactamase_B"/>
    <property type="match status" value="1"/>
</dbReference>
<dbReference type="InterPro" id="IPR001279">
    <property type="entry name" value="Metallo-B-lactamas"/>
</dbReference>
<dbReference type="SUPFAM" id="SSF56281">
    <property type="entry name" value="Metallo-hydrolase/oxidoreductase"/>
    <property type="match status" value="1"/>
</dbReference>
<comment type="caution">
    <text evidence="3">The sequence shown here is derived from an EMBL/GenBank/DDBJ whole genome shotgun (WGS) entry which is preliminary data.</text>
</comment>
<dbReference type="PANTHER" id="PTHR46233:SF1">
    <property type="entry name" value="CONSERVED PROTEIN"/>
    <property type="match status" value="1"/>
</dbReference>
<dbReference type="Gene3D" id="3.60.15.10">
    <property type="entry name" value="Ribonuclease Z/Hydroxyacylglutathione hydrolase-like"/>
    <property type="match status" value="1"/>
</dbReference>
<dbReference type="AlphaFoldDB" id="A0A4Y9F6T8"/>
<dbReference type="GO" id="GO:0016787">
    <property type="term" value="F:hydrolase activity"/>
    <property type="evidence" value="ECO:0007669"/>
    <property type="project" value="UniProtKB-KW"/>
</dbReference>
<organism evidence="3 4">
    <name type="scientific">Rothia nasimurium</name>
    <dbReference type="NCBI Taxonomy" id="85336"/>
    <lineage>
        <taxon>Bacteria</taxon>
        <taxon>Bacillati</taxon>
        <taxon>Actinomycetota</taxon>
        <taxon>Actinomycetes</taxon>
        <taxon>Micrococcales</taxon>
        <taxon>Micrococcaceae</taxon>
        <taxon>Rothia</taxon>
    </lineage>
</organism>